<sequence length="211" mass="23773">MSAAKPTVWVSRIMMDSTLIKAFTSDAIERDKDATLQRMEMHQEGLNIAAEAFPQEFYSDSRHKKIKKQPDIFLCGGFWCVSSAVAEVLQRFDLGEGCVYPTKLFQFDRETPVEGEYFCLNLGARQQFLVSEQSPGAKIPRFAKPNSWILRPDPQDGDLAVRAAALKGADLWTDPYIRRVVFLSDPLVQALKAAKLSRRFGLQKCAVLSDH</sequence>
<reference evidence="1 2" key="1">
    <citation type="submission" date="2013-04" db="EMBL/GenBank/DDBJ databases">
        <title>Shimia sp. 22II-S11-Z10 Genome Sequencing.</title>
        <authorList>
            <person name="Lai Q."/>
            <person name="Li G."/>
            <person name="Shao Z."/>
        </authorList>
    </citation>
    <scope>NUCLEOTIDE SEQUENCE [LARGE SCALE GENOMIC DNA]</scope>
    <source>
        <strain evidence="2">22II-S11-Z10</strain>
    </source>
</reference>
<dbReference type="AlphaFoldDB" id="A0A058ZLK5"/>
<dbReference type="RefSeq" id="WP_035250900.1">
    <property type="nucleotide sequence ID" value="NZ_AQQY01000005.1"/>
</dbReference>
<organism evidence="1 2">
    <name type="scientific">Actibacterium atlanticum</name>
    <dbReference type="NCBI Taxonomy" id="1461693"/>
    <lineage>
        <taxon>Bacteria</taxon>
        <taxon>Pseudomonadati</taxon>
        <taxon>Pseudomonadota</taxon>
        <taxon>Alphaproteobacteria</taxon>
        <taxon>Rhodobacterales</taxon>
        <taxon>Roseobacteraceae</taxon>
        <taxon>Actibacterium</taxon>
    </lineage>
</organism>
<dbReference type="Proteomes" id="UP000024836">
    <property type="component" value="Unassembled WGS sequence"/>
</dbReference>
<accession>A0A058ZLK5</accession>
<dbReference type="eggNOG" id="ENOG5032ZBC">
    <property type="taxonomic scope" value="Bacteria"/>
</dbReference>
<evidence type="ECO:0000313" key="2">
    <source>
        <dbReference type="Proteomes" id="UP000024836"/>
    </source>
</evidence>
<keyword evidence="2" id="KW-1185">Reference proteome</keyword>
<dbReference type="EMBL" id="AQQY01000005">
    <property type="protein sequence ID" value="KCV82090.1"/>
    <property type="molecule type" value="Genomic_DNA"/>
</dbReference>
<proteinExistence type="predicted"/>
<name>A0A058ZLK5_9RHOB</name>
<dbReference type="OrthoDB" id="7675848at2"/>
<protein>
    <submittedName>
        <fullName evidence="1">Uncharacterized protein</fullName>
    </submittedName>
</protein>
<comment type="caution">
    <text evidence="1">The sequence shown here is derived from an EMBL/GenBank/DDBJ whole genome shotgun (WGS) entry which is preliminary data.</text>
</comment>
<dbReference type="STRING" id="1461693.ATO10_09593"/>
<gene>
    <name evidence="1" type="ORF">ATO10_09593</name>
</gene>
<evidence type="ECO:0000313" key="1">
    <source>
        <dbReference type="EMBL" id="KCV82090.1"/>
    </source>
</evidence>